<feature type="region of interest" description="Disordered" evidence="1">
    <location>
        <begin position="499"/>
        <end position="549"/>
    </location>
</feature>
<reference evidence="2 3" key="1">
    <citation type="submission" date="2019-07" db="EMBL/GenBank/DDBJ databases">
        <title>De Novo Assembly of kiwifruit Actinidia rufa.</title>
        <authorList>
            <person name="Sugita-Konishi S."/>
            <person name="Sato K."/>
            <person name="Mori E."/>
            <person name="Abe Y."/>
            <person name="Kisaki G."/>
            <person name="Hamano K."/>
            <person name="Suezawa K."/>
            <person name="Otani M."/>
            <person name="Fukuda T."/>
            <person name="Manabe T."/>
            <person name="Gomi K."/>
            <person name="Tabuchi M."/>
            <person name="Akimitsu K."/>
            <person name="Kataoka I."/>
        </authorList>
    </citation>
    <scope>NUCLEOTIDE SEQUENCE [LARGE SCALE GENOMIC DNA]</scope>
    <source>
        <strain evidence="3">cv. Fuchu</strain>
    </source>
</reference>
<feature type="region of interest" description="Disordered" evidence="1">
    <location>
        <begin position="220"/>
        <end position="241"/>
    </location>
</feature>
<evidence type="ECO:0000313" key="3">
    <source>
        <dbReference type="Proteomes" id="UP000585474"/>
    </source>
</evidence>
<dbReference type="AlphaFoldDB" id="A0A7J0FVA8"/>
<sequence>MSHKFQQILNHEVHSIHCLFIELELVTISINCRYPRDTRPRSPPPPGLPPPTKSIALAPLHRPLSPIPSLGTPPKPPASCPTRSQTHRSVPTPNVPPSKYTATDRSPTPALLRSRAGCDRHHNLPPPPPTVHSGHTPLRPSLQKTRQQRPTQCHSPRITEQSQIGVGVSTQKLYCALRYALISEAPAQMKVNQQQKDLTANAFSWSPELHELVRAPWRADDTAPTSAAAQTQPADRRKKESSHECGYERVFWHLRFNVLTLDPLSNRKCTFALMRIRLSADLGPNDDRVYGTFSIFSSSTKSYYQCWTKPLYVGDHSLWCASKSLQHIILAGGAYALARAHRSVARSTPYDDPDQSPVLRTGLLSLDETYTIPHEVPVSCHWTVLGHVSTRAKSCVLRRIRPYGLPSGTSKAWEQALRDLTATSTRVELHATENQLIWYRQWFIQILTVIELASGESATTSSMKSLLLPAVLNLFPDSGFSEAIALKALEKNCITSSQGSVPVPQSGVDTNHAYLSGAKTPTQVKGQPDPERVKLAASDHPRPLDGAAPLSPLLCTRSLRLRRVEPRGAGATHYKAPSHEIWVPEEFSLWRGERSTNAGVGRSRNFRWHIVICRAKLGRRKPPNTIEWIPRSRAGEHRHPASTNHRHVEREPGRPCPRHWPQHIAKRHTRMKLAMVSGRVSPGLVALPDDRDLIPALPDCRSRPVAETLSSPSANQWMRNQASSKDVSFTLMNGVDPVDAGGYGIPSHIIVSRERPLSSSPHLFAGHGDECGLGESFKGPLGCSPQARHRATGGKARHFSACVAAVVAGPAPAVLVEMPSYWGMHVTDGAGQRRRRPARRKVPCRRADRAGVSLPAQPVPAPHRPAFARTRGVRPWLHDAPSPSAPGCQAARPDSVS</sequence>
<evidence type="ECO:0000313" key="2">
    <source>
        <dbReference type="EMBL" id="GFZ02621.1"/>
    </source>
</evidence>
<feature type="compositionally biased region" description="Basic residues" evidence="1">
    <location>
        <begin position="832"/>
        <end position="844"/>
    </location>
</feature>
<proteinExistence type="predicted"/>
<feature type="compositionally biased region" description="Pro residues" evidence="1">
    <location>
        <begin position="41"/>
        <end position="52"/>
    </location>
</feature>
<keyword evidence="3" id="KW-1185">Reference proteome</keyword>
<accession>A0A7J0FVA8</accession>
<feature type="compositionally biased region" description="Polar residues" evidence="1">
    <location>
        <begin position="142"/>
        <end position="158"/>
    </location>
</feature>
<comment type="caution">
    <text evidence="2">The sequence shown here is derived from an EMBL/GenBank/DDBJ whole genome shotgun (WGS) entry which is preliminary data.</text>
</comment>
<dbReference type="Proteomes" id="UP000585474">
    <property type="component" value="Unassembled WGS sequence"/>
</dbReference>
<feature type="region of interest" description="Disordered" evidence="1">
    <location>
        <begin position="635"/>
        <end position="658"/>
    </location>
</feature>
<feature type="region of interest" description="Disordered" evidence="1">
    <location>
        <begin position="829"/>
        <end position="897"/>
    </location>
</feature>
<feature type="compositionally biased region" description="Basic and acidic residues" evidence="1">
    <location>
        <begin position="528"/>
        <end position="543"/>
    </location>
</feature>
<evidence type="ECO:0000256" key="1">
    <source>
        <dbReference type="SAM" id="MobiDB-lite"/>
    </source>
</evidence>
<dbReference type="EMBL" id="BJWL01000015">
    <property type="protein sequence ID" value="GFZ02621.1"/>
    <property type="molecule type" value="Genomic_DNA"/>
</dbReference>
<protein>
    <submittedName>
        <fullName evidence="2">Uncharacterized protein</fullName>
    </submittedName>
</protein>
<name>A0A7J0FVA8_9ERIC</name>
<gene>
    <name evidence="2" type="ORF">Acr_15g0012290</name>
</gene>
<feature type="compositionally biased region" description="Polar residues" evidence="1">
    <location>
        <begin position="81"/>
        <end position="92"/>
    </location>
</feature>
<organism evidence="2 3">
    <name type="scientific">Actinidia rufa</name>
    <dbReference type="NCBI Taxonomy" id="165716"/>
    <lineage>
        <taxon>Eukaryota</taxon>
        <taxon>Viridiplantae</taxon>
        <taxon>Streptophyta</taxon>
        <taxon>Embryophyta</taxon>
        <taxon>Tracheophyta</taxon>
        <taxon>Spermatophyta</taxon>
        <taxon>Magnoliopsida</taxon>
        <taxon>eudicotyledons</taxon>
        <taxon>Gunneridae</taxon>
        <taxon>Pentapetalae</taxon>
        <taxon>asterids</taxon>
        <taxon>Ericales</taxon>
        <taxon>Actinidiaceae</taxon>
        <taxon>Actinidia</taxon>
    </lineage>
</organism>
<feature type="compositionally biased region" description="Low complexity" evidence="1">
    <location>
        <begin position="222"/>
        <end position="233"/>
    </location>
</feature>
<feature type="region of interest" description="Disordered" evidence="1">
    <location>
        <begin position="36"/>
        <end position="158"/>
    </location>
</feature>